<organism evidence="1 2">
    <name type="scientific">Mycena indigotica</name>
    <dbReference type="NCBI Taxonomy" id="2126181"/>
    <lineage>
        <taxon>Eukaryota</taxon>
        <taxon>Fungi</taxon>
        <taxon>Dikarya</taxon>
        <taxon>Basidiomycota</taxon>
        <taxon>Agaricomycotina</taxon>
        <taxon>Agaricomycetes</taxon>
        <taxon>Agaricomycetidae</taxon>
        <taxon>Agaricales</taxon>
        <taxon>Marasmiineae</taxon>
        <taxon>Mycenaceae</taxon>
        <taxon>Mycena</taxon>
    </lineage>
</organism>
<proteinExistence type="predicted"/>
<dbReference type="Proteomes" id="UP000636479">
    <property type="component" value="Unassembled WGS sequence"/>
</dbReference>
<dbReference type="SUPFAM" id="SSF54695">
    <property type="entry name" value="POZ domain"/>
    <property type="match status" value="1"/>
</dbReference>
<reference evidence="1" key="1">
    <citation type="submission" date="2020-05" db="EMBL/GenBank/DDBJ databases">
        <title>Mycena genomes resolve the evolution of fungal bioluminescence.</title>
        <authorList>
            <person name="Tsai I.J."/>
        </authorList>
    </citation>
    <scope>NUCLEOTIDE SEQUENCE</scope>
    <source>
        <strain evidence="1">171206Taipei</strain>
    </source>
</reference>
<name>A0A8H6RZT4_9AGAR</name>
<dbReference type="OrthoDB" id="3217871at2759"/>
<dbReference type="GeneID" id="59352392"/>
<comment type="caution">
    <text evidence="1">The sequence shown here is derived from an EMBL/GenBank/DDBJ whole genome shotgun (WGS) entry which is preliminary data.</text>
</comment>
<protein>
    <submittedName>
        <fullName evidence="1">BTB domain-containing protein</fullName>
    </submittedName>
</protein>
<keyword evidence="2" id="KW-1185">Reference proteome</keyword>
<evidence type="ECO:0000313" key="1">
    <source>
        <dbReference type="EMBL" id="KAF7289703.1"/>
    </source>
</evidence>
<gene>
    <name evidence="1" type="ORF">MIND_01343400</name>
</gene>
<dbReference type="AlphaFoldDB" id="A0A8H6RZT4"/>
<accession>A0A8H6RZT4</accession>
<dbReference type="RefSeq" id="XP_037213432.1">
    <property type="nucleotide sequence ID" value="XM_037369876.1"/>
</dbReference>
<evidence type="ECO:0000313" key="2">
    <source>
        <dbReference type="Proteomes" id="UP000636479"/>
    </source>
</evidence>
<dbReference type="EMBL" id="JACAZF010000016">
    <property type="protein sequence ID" value="KAF7289703.1"/>
    <property type="molecule type" value="Genomic_DNA"/>
</dbReference>
<dbReference type="InterPro" id="IPR011333">
    <property type="entry name" value="SKP1/BTB/POZ_sf"/>
</dbReference>
<sequence length="405" mass="44657">MNVDRTVKAPPPARADGLWFSDCGLVLRAENTVFRVSRDFMATHSRIFRDMLALGPAPTDAETFDGCPLVGLPDSAEDTTKVLKGLLYHDFLSFNATDNTIAVLLSILRMAHKYEVSSLLKRSLHHVSLLFPTTLAALDTSGQRHQKAAGPGPGVDWPTVILTARRVSMEWMLPVAFYWMCSPTYEGAILRSPLSVEDKQRWVVGLRQLDTQERWEVLAFLSAAPNPGCPSKEQCAQSRASVRLAVDQFMRSRPAEPLGLPLHLWGPVSWNSLEAQVCPLCVADMRAAHRAARESLWARLPQIFDLPSWVTAPTSVPISYFGNYPKLGPIGERLPMETRAVTSNVFSFSQPSTMGAHQNSLMGSRSFAGVSDPIRDMTGIPHPLLATRAFCCWQSFVLGVVKGVV</sequence>
<dbReference type="Gene3D" id="3.30.710.10">
    <property type="entry name" value="Potassium Channel Kv1.1, Chain A"/>
    <property type="match status" value="1"/>
</dbReference>